<organism evidence="1 2">
    <name type="scientific">Castanea mollissima</name>
    <name type="common">Chinese chestnut</name>
    <dbReference type="NCBI Taxonomy" id="60419"/>
    <lineage>
        <taxon>Eukaryota</taxon>
        <taxon>Viridiplantae</taxon>
        <taxon>Streptophyta</taxon>
        <taxon>Embryophyta</taxon>
        <taxon>Tracheophyta</taxon>
        <taxon>Spermatophyta</taxon>
        <taxon>Magnoliopsida</taxon>
        <taxon>eudicotyledons</taxon>
        <taxon>Gunneridae</taxon>
        <taxon>Pentapetalae</taxon>
        <taxon>rosids</taxon>
        <taxon>fabids</taxon>
        <taxon>Fagales</taxon>
        <taxon>Fagaceae</taxon>
        <taxon>Castanea</taxon>
    </lineage>
</organism>
<proteinExistence type="predicted"/>
<dbReference type="Proteomes" id="UP000737018">
    <property type="component" value="Unassembled WGS sequence"/>
</dbReference>
<keyword evidence="2" id="KW-1185">Reference proteome</keyword>
<protein>
    <submittedName>
        <fullName evidence="1">Uncharacterized protein</fullName>
    </submittedName>
</protein>
<gene>
    <name evidence="1" type="ORF">CMV_023057</name>
</gene>
<dbReference type="AlphaFoldDB" id="A0A8J4QL22"/>
<sequence>MTARLNGPWALGDEISGSGLSAVVSRLDLAGVSSSARLGLRWWSELDDASSISLSLLFLCGSGFGTPNGSSAQIASQVASVMAPVLPCTLTTSASSSSSNFSAPLSAEPLAVDPTVDPASNLDLAPLRRSSRSHKPPSYLSDYSCHFASTKPSSAEFQHPEWPQVGTSTEDIYTHHHDQPQWLLHKKSCSRS</sequence>
<name>A0A8J4QL22_9ROSI</name>
<dbReference type="EMBL" id="JRKL02005023">
    <property type="protein sequence ID" value="KAF3951275.1"/>
    <property type="molecule type" value="Genomic_DNA"/>
</dbReference>
<reference evidence="1" key="1">
    <citation type="submission" date="2020-03" db="EMBL/GenBank/DDBJ databases">
        <title>Castanea mollissima Vanexum genome sequencing.</title>
        <authorList>
            <person name="Staton M."/>
        </authorList>
    </citation>
    <scope>NUCLEOTIDE SEQUENCE</scope>
    <source>
        <tissue evidence="1">Leaf</tissue>
    </source>
</reference>
<evidence type="ECO:0000313" key="2">
    <source>
        <dbReference type="Proteomes" id="UP000737018"/>
    </source>
</evidence>
<accession>A0A8J4QL22</accession>
<evidence type="ECO:0000313" key="1">
    <source>
        <dbReference type="EMBL" id="KAF3951275.1"/>
    </source>
</evidence>
<comment type="caution">
    <text evidence="1">The sequence shown here is derived from an EMBL/GenBank/DDBJ whole genome shotgun (WGS) entry which is preliminary data.</text>
</comment>